<keyword evidence="4" id="KW-1185">Reference proteome</keyword>
<gene>
    <name evidence="3" type="ORF">K491DRAFT_684169</name>
</gene>
<dbReference type="OrthoDB" id="3660917at2759"/>
<sequence>MKLATLSSIFLALATASFAAINMAPEASFEEIMDSLDTVDEGFLHLADDGVLRSYDGDQTTVLGYMALTAAQIQSFVGGAQGAEGAHYAEVYNGVDPTVGELANEEEMWNPSPQNRPPKEGEEWNAGVPMSANKRTEDDIFARPLMWCGTQRCQNQRSCLWVGCHYCIGADMAIKQCYRRN</sequence>
<evidence type="ECO:0000313" key="4">
    <source>
        <dbReference type="Proteomes" id="UP000799324"/>
    </source>
</evidence>
<feature type="signal peptide" evidence="2">
    <location>
        <begin position="1"/>
        <end position="19"/>
    </location>
</feature>
<organism evidence="3 4">
    <name type="scientific">Lophiostoma macrostomum CBS 122681</name>
    <dbReference type="NCBI Taxonomy" id="1314788"/>
    <lineage>
        <taxon>Eukaryota</taxon>
        <taxon>Fungi</taxon>
        <taxon>Dikarya</taxon>
        <taxon>Ascomycota</taxon>
        <taxon>Pezizomycotina</taxon>
        <taxon>Dothideomycetes</taxon>
        <taxon>Pleosporomycetidae</taxon>
        <taxon>Pleosporales</taxon>
        <taxon>Lophiostomataceae</taxon>
        <taxon>Lophiostoma</taxon>
    </lineage>
</organism>
<evidence type="ECO:0000256" key="1">
    <source>
        <dbReference type="SAM" id="MobiDB-lite"/>
    </source>
</evidence>
<feature type="region of interest" description="Disordered" evidence="1">
    <location>
        <begin position="108"/>
        <end position="130"/>
    </location>
</feature>
<proteinExistence type="predicted"/>
<name>A0A6A6SS64_9PLEO</name>
<dbReference type="EMBL" id="MU004509">
    <property type="protein sequence ID" value="KAF2649044.1"/>
    <property type="molecule type" value="Genomic_DNA"/>
</dbReference>
<reference evidence="3" key="1">
    <citation type="journal article" date="2020" name="Stud. Mycol.">
        <title>101 Dothideomycetes genomes: a test case for predicting lifestyles and emergence of pathogens.</title>
        <authorList>
            <person name="Haridas S."/>
            <person name="Albert R."/>
            <person name="Binder M."/>
            <person name="Bloem J."/>
            <person name="Labutti K."/>
            <person name="Salamov A."/>
            <person name="Andreopoulos B."/>
            <person name="Baker S."/>
            <person name="Barry K."/>
            <person name="Bills G."/>
            <person name="Bluhm B."/>
            <person name="Cannon C."/>
            <person name="Castanera R."/>
            <person name="Culley D."/>
            <person name="Daum C."/>
            <person name="Ezra D."/>
            <person name="Gonzalez J."/>
            <person name="Henrissat B."/>
            <person name="Kuo A."/>
            <person name="Liang C."/>
            <person name="Lipzen A."/>
            <person name="Lutzoni F."/>
            <person name="Magnuson J."/>
            <person name="Mondo S."/>
            <person name="Nolan M."/>
            <person name="Ohm R."/>
            <person name="Pangilinan J."/>
            <person name="Park H.-J."/>
            <person name="Ramirez L."/>
            <person name="Alfaro M."/>
            <person name="Sun H."/>
            <person name="Tritt A."/>
            <person name="Yoshinaga Y."/>
            <person name="Zwiers L.-H."/>
            <person name="Turgeon B."/>
            <person name="Goodwin S."/>
            <person name="Spatafora J."/>
            <person name="Crous P."/>
            <person name="Grigoriev I."/>
        </authorList>
    </citation>
    <scope>NUCLEOTIDE SEQUENCE</scope>
    <source>
        <strain evidence="3">CBS 122681</strain>
    </source>
</reference>
<dbReference type="Proteomes" id="UP000799324">
    <property type="component" value="Unassembled WGS sequence"/>
</dbReference>
<accession>A0A6A6SS64</accession>
<protein>
    <submittedName>
        <fullName evidence="3">Uncharacterized protein</fullName>
    </submittedName>
</protein>
<keyword evidence="2" id="KW-0732">Signal</keyword>
<dbReference type="AlphaFoldDB" id="A0A6A6SS64"/>
<evidence type="ECO:0000256" key="2">
    <source>
        <dbReference type="SAM" id="SignalP"/>
    </source>
</evidence>
<feature type="chain" id="PRO_5025406599" evidence="2">
    <location>
        <begin position="20"/>
        <end position="181"/>
    </location>
</feature>
<evidence type="ECO:0000313" key="3">
    <source>
        <dbReference type="EMBL" id="KAF2649044.1"/>
    </source>
</evidence>